<sequence>MVAGNLPAYAATLAPSYRFVDLGGRVEKRAQVLATFVRWFGAKSGSIESCRASAPSGRSSATSISVPLHIVEDVALTIPTEGVRRYRIDLHAIERWQLVGGEWRAVESVVRKRSVTPL</sequence>
<dbReference type="EMBL" id="CABO01000015">
    <property type="protein sequence ID" value="CBI01172.1"/>
    <property type="molecule type" value="Genomic_DNA"/>
</dbReference>
<dbReference type="SUPFAM" id="SSF54427">
    <property type="entry name" value="NTF2-like"/>
    <property type="match status" value="1"/>
</dbReference>
<dbReference type="InterPro" id="IPR032710">
    <property type="entry name" value="NTF2-like_dom_sf"/>
</dbReference>
<dbReference type="AlphaFoldDB" id="E6Q1W2"/>
<accession>E6Q1W2</accession>
<gene>
    <name evidence="1" type="ORF">CARN4_0525</name>
</gene>
<comment type="caution">
    <text evidence="1">The sequence shown here is derived from an EMBL/GenBank/DDBJ whole genome shotgun (WGS) entry which is preliminary data.</text>
</comment>
<reference evidence="1" key="1">
    <citation type="submission" date="2009-10" db="EMBL/GenBank/DDBJ databases">
        <title>Diversity of trophic interactions inside an arsenic-rich microbial ecosystem.</title>
        <authorList>
            <person name="Bertin P.N."/>
            <person name="Heinrich-Salmeron A."/>
            <person name="Pelletier E."/>
            <person name="Goulhen-Chollet F."/>
            <person name="Arsene-Ploetze F."/>
            <person name="Gallien S."/>
            <person name="Calteau A."/>
            <person name="Vallenet D."/>
            <person name="Casiot C."/>
            <person name="Chane-Woon-Ming B."/>
            <person name="Giloteaux L."/>
            <person name="Barakat M."/>
            <person name="Bonnefoy V."/>
            <person name="Bruneel O."/>
            <person name="Chandler M."/>
            <person name="Cleiss J."/>
            <person name="Duran R."/>
            <person name="Elbaz-Poulichet F."/>
            <person name="Fonknechten N."/>
            <person name="Lauga B."/>
            <person name="Mornico D."/>
            <person name="Ortet P."/>
            <person name="Schaeffer C."/>
            <person name="Siguier P."/>
            <person name="Alexander Thil Smith A."/>
            <person name="Van Dorsselaer A."/>
            <person name="Weissenbach J."/>
            <person name="Medigue C."/>
            <person name="Le Paslier D."/>
        </authorList>
    </citation>
    <scope>NUCLEOTIDE SEQUENCE</scope>
</reference>
<evidence type="ECO:0008006" key="2">
    <source>
        <dbReference type="Google" id="ProtNLM"/>
    </source>
</evidence>
<proteinExistence type="predicted"/>
<protein>
    <recommendedName>
        <fullName evidence="2">DUF4440 domain-containing protein</fullName>
    </recommendedName>
</protein>
<organism evidence="1">
    <name type="scientific">mine drainage metagenome</name>
    <dbReference type="NCBI Taxonomy" id="410659"/>
    <lineage>
        <taxon>unclassified sequences</taxon>
        <taxon>metagenomes</taxon>
        <taxon>ecological metagenomes</taxon>
    </lineage>
</organism>
<name>E6Q1W2_9ZZZZ</name>
<evidence type="ECO:0000313" key="1">
    <source>
        <dbReference type="EMBL" id="CBI01172.1"/>
    </source>
</evidence>